<dbReference type="InterPro" id="IPR051505">
    <property type="entry name" value="C-type_lectin_domain"/>
</dbReference>
<keyword evidence="4" id="KW-0430">Lectin</keyword>
<name>Q4ST91_TETNG</name>
<dbReference type="InterPro" id="IPR016186">
    <property type="entry name" value="C-type_lectin-like/link_sf"/>
</dbReference>
<dbReference type="KEGG" id="tng:GSTEN00013059G001"/>
<dbReference type="PROSITE" id="PS50041">
    <property type="entry name" value="C_TYPE_LECTIN_2"/>
    <property type="match status" value="1"/>
</dbReference>
<dbReference type="SMART" id="SM00034">
    <property type="entry name" value="CLECT"/>
    <property type="match status" value="1"/>
</dbReference>
<evidence type="ECO:0000256" key="6">
    <source>
        <dbReference type="ARBA" id="ARBA00023136"/>
    </source>
</evidence>
<dbReference type="EMBL" id="CAAE01014267">
    <property type="protein sequence ID" value="CAF96141.1"/>
    <property type="molecule type" value="Genomic_DNA"/>
</dbReference>
<dbReference type="GO" id="GO:0016020">
    <property type="term" value="C:membrane"/>
    <property type="evidence" value="ECO:0007669"/>
    <property type="project" value="UniProtKB-SubCell"/>
</dbReference>
<evidence type="ECO:0000256" key="3">
    <source>
        <dbReference type="ARBA" id="ARBA00022729"/>
    </source>
</evidence>
<proteinExistence type="predicted"/>
<dbReference type="GO" id="GO:0050772">
    <property type="term" value="P:positive regulation of axonogenesis"/>
    <property type="evidence" value="ECO:0007669"/>
    <property type="project" value="TreeGrafter"/>
</dbReference>
<organism evidence="9">
    <name type="scientific">Tetraodon nigroviridis</name>
    <name type="common">Spotted green pufferfish</name>
    <name type="synonym">Chelonodon nigroviridis</name>
    <dbReference type="NCBI Taxonomy" id="99883"/>
    <lineage>
        <taxon>Eukaryota</taxon>
        <taxon>Metazoa</taxon>
        <taxon>Chordata</taxon>
        <taxon>Craniata</taxon>
        <taxon>Vertebrata</taxon>
        <taxon>Euteleostomi</taxon>
        <taxon>Actinopterygii</taxon>
        <taxon>Neopterygii</taxon>
        <taxon>Teleostei</taxon>
        <taxon>Neoteleostei</taxon>
        <taxon>Acanthomorphata</taxon>
        <taxon>Eupercaria</taxon>
        <taxon>Tetraodontiformes</taxon>
        <taxon>Tetradontoidea</taxon>
        <taxon>Tetraodontidae</taxon>
        <taxon>Tetraodon</taxon>
    </lineage>
</organism>
<sequence length="246" mass="26680">RCLPGQTVCLGDPQRPCYKIAYFQEVWSRVAFREASEACRMDGGSLLSIQSPGEQKDIENLLQEMRSGAVGGAGAAGGIADGDYWIGLVRVDDHAPAEAGSTSHSCSDLYRWTDGSPASFRNWYFDEPSCGGEACVVMYHQPAALPGLGGAYLYQWNDDRCNMKHNFICKYHPGCGRAAAPLAAARLLSTSSFPFLFADLVREQGDTRGGRGTGMLLLSVILPTIPLFLLILVASGTCCFQLLKRR</sequence>
<dbReference type="AlphaFoldDB" id="Q4ST91"/>
<dbReference type="Gene3D" id="3.10.100.10">
    <property type="entry name" value="Mannose-Binding Protein A, subunit A"/>
    <property type="match status" value="1"/>
</dbReference>
<evidence type="ECO:0000256" key="4">
    <source>
        <dbReference type="ARBA" id="ARBA00022734"/>
    </source>
</evidence>
<dbReference type="PANTHER" id="PTHR14789:SF1">
    <property type="entry name" value="CHONDROLECTIN"/>
    <property type="match status" value="1"/>
</dbReference>
<feature type="transmembrane region" description="Helical" evidence="7">
    <location>
        <begin position="216"/>
        <end position="243"/>
    </location>
</feature>
<feature type="domain" description="C-type lectin" evidence="8">
    <location>
        <begin position="13"/>
        <end position="170"/>
    </location>
</feature>
<accession>Q4ST91</accession>
<dbReference type="Pfam" id="PF00059">
    <property type="entry name" value="Lectin_C"/>
    <property type="match status" value="1"/>
</dbReference>
<evidence type="ECO:0000259" key="8">
    <source>
        <dbReference type="PROSITE" id="PS50041"/>
    </source>
</evidence>
<evidence type="ECO:0000256" key="1">
    <source>
        <dbReference type="ARBA" id="ARBA00004479"/>
    </source>
</evidence>
<feature type="non-terminal residue" evidence="9">
    <location>
        <position position="1"/>
    </location>
</feature>
<evidence type="ECO:0000313" key="9">
    <source>
        <dbReference type="EMBL" id="CAF96141.1"/>
    </source>
</evidence>
<reference evidence="9" key="1">
    <citation type="journal article" date="2004" name="Nature">
        <title>Genome duplication in the teleost fish Tetraodon nigroviridis reveals the early vertebrate proto-karyotype.</title>
        <authorList>
            <person name="Jaillon O."/>
            <person name="Aury J.-M."/>
            <person name="Brunet F."/>
            <person name="Petit J.-L."/>
            <person name="Stange-Thomann N."/>
            <person name="Mauceli E."/>
            <person name="Bouneau L."/>
            <person name="Fischer C."/>
            <person name="Ozouf-Costaz C."/>
            <person name="Bernot A."/>
            <person name="Nicaud S."/>
            <person name="Jaffe D."/>
            <person name="Fisher S."/>
            <person name="Lutfalla G."/>
            <person name="Dossat C."/>
            <person name="Segurens B."/>
            <person name="Dasilva C."/>
            <person name="Salanoubat M."/>
            <person name="Levy M."/>
            <person name="Boudet N."/>
            <person name="Castellano S."/>
            <person name="Anthouard V."/>
            <person name="Jubin C."/>
            <person name="Castelli V."/>
            <person name="Katinka M."/>
            <person name="Vacherie B."/>
            <person name="Biemont C."/>
            <person name="Skalli Z."/>
            <person name="Cattolico L."/>
            <person name="Poulain J."/>
            <person name="De Berardinis V."/>
            <person name="Cruaud C."/>
            <person name="Duprat S."/>
            <person name="Brottier P."/>
            <person name="Coutanceau J.-P."/>
            <person name="Gouzy J."/>
            <person name="Parra G."/>
            <person name="Lardier G."/>
            <person name="Chapple C."/>
            <person name="McKernan K.J."/>
            <person name="McEwan P."/>
            <person name="Bosak S."/>
            <person name="Kellis M."/>
            <person name="Volff J.-N."/>
            <person name="Guigo R."/>
            <person name="Zody M.C."/>
            <person name="Mesirov J."/>
            <person name="Lindblad-Toh K."/>
            <person name="Birren B."/>
            <person name="Nusbaum C."/>
            <person name="Kahn D."/>
            <person name="Robinson-Rechavi M."/>
            <person name="Laudet V."/>
            <person name="Schachter V."/>
            <person name="Quetier F."/>
            <person name="Saurin W."/>
            <person name="Scarpelli C."/>
            <person name="Wincker P."/>
            <person name="Lander E.S."/>
            <person name="Weissenbach J."/>
            <person name="Roest Crollius H."/>
        </authorList>
    </citation>
    <scope>NUCLEOTIDE SEQUENCE [LARGE SCALE GENOMIC DNA]</scope>
</reference>
<keyword evidence="5 7" id="KW-1133">Transmembrane helix</keyword>
<dbReference type="PANTHER" id="PTHR14789">
    <property type="entry name" value="CHONDROLECTIN VARIANT CHODLFDELTAE"/>
    <property type="match status" value="1"/>
</dbReference>
<dbReference type="InterPro" id="IPR016187">
    <property type="entry name" value="CTDL_fold"/>
</dbReference>
<reference evidence="9" key="2">
    <citation type="submission" date="2004-02" db="EMBL/GenBank/DDBJ databases">
        <authorList>
            <consortium name="Genoscope"/>
            <consortium name="Whitehead Institute Centre for Genome Research"/>
        </authorList>
    </citation>
    <scope>NUCLEOTIDE SEQUENCE</scope>
</reference>
<evidence type="ECO:0000256" key="2">
    <source>
        <dbReference type="ARBA" id="ARBA00022692"/>
    </source>
</evidence>
<keyword evidence="3" id="KW-0732">Signal</keyword>
<comment type="subcellular location">
    <subcellularLocation>
        <location evidence="1">Membrane</location>
        <topology evidence="1">Single-pass type I membrane protein</topology>
    </subcellularLocation>
</comment>
<keyword evidence="2 7" id="KW-0812">Transmembrane</keyword>
<dbReference type="GO" id="GO:0030246">
    <property type="term" value="F:carbohydrate binding"/>
    <property type="evidence" value="ECO:0007669"/>
    <property type="project" value="UniProtKB-KW"/>
</dbReference>
<dbReference type="OrthoDB" id="5797898at2759"/>
<dbReference type="InterPro" id="IPR001304">
    <property type="entry name" value="C-type_lectin-like"/>
</dbReference>
<dbReference type="GO" id="GO:0005737">
    <property type="term" value="C:cytoplasm"/>
    <property type="evidence" value="ECO:0007669"/>
    <property type="project" value="TreeGrafter"/>
</dbReference>
<protein>
    <submittedName>
        <fullName evidence="9">(spotted green pufferfish) hypothetical protein</fullName>
    </submittedName>
</protein>
<dbReference type="FunFam" id="3.10.100.10:FF:000006">
    <property type="entry name" value="Layilin b"/>
    <property type="match status" value="1"/>
</dbReference>
<dbReference type="SUPFAM" id="SSF56436">
    <property type="entry name" value="C-type lectin-like"/>
    <property type="match status" value="1"/>
</dbReference>
<evidence type="ECO:0000256" key="7">
    <source>
        <dbReference type="SAM" id="Phobius"/>
    </source>
</evidence>
<gene>
    <name evidence="9" type="ORF">GSTENG00013059001</name>
</gene>
<keyword evidence="6 7" id="KW-0472">Membrane</keyword>
<comment type="caution">
    <text evidence="9">The sequence shown here is derived from an EMBL/GenBank/DDBJ whole genome shotgun (WGS) entry which is preliminary data.</text>
</comment>
<evidence type="ECO:0000256" key="5">
    <source>
        <dbReference type="ARBA" id="ARBA00022989"/>
    </source>
</evidence>